<evidence type="ECO:0000256" key="2">
    <source>
        <dbReference type="ARBA" id="ARBA00022553"/>
    </source>
</evidence>
<evidence type="ECO:0000256" key="1">
    <source>
        <dbReference type="ARBA" id="ARBA00022450"/>
    </source>
</evidence>
<dbReference type="Gene3D" id="3.40.50.720">
    <property type="entry name" value="NAD(P)-binding Rossmann-like Domain"/>
    <property type="match status" value="1"/>
</dbReference>
<sequence>MFSRVPQTQARSCSTFSAPPLDGTLTLPELFEWQSRHSPNHRIFTFSREDGTIGNIYWPEAIRAVHTGARIIQDRLGAKRESKDAPVVAILAHSDAIPYLTKQIAILRANCVAFPISPRNSPAATTHLLVTAKVRHILVGREQAMLDLAHSALKVLESQHPSDPLPQLSSMPLFEDLYLRGDDLADLVERSTAFPKPIHVTHRRFFELGLIPWFSEHDLTDKVLSLHAMPMYHGMGTMQASWTASCGLVLSVFEPKSPTPIPTPDLVLLNAKATRSDLVFCVPAFIEAWSRSPEYVTWLASRQGVLYGGGPLGKETGDYLTSKGVSIYILYGSTEAGVMSPIIPAHVDYDWDYFRFREYMKTEMVPYGDNTFGLVIIASEFNKPSVLNTVVSGVKAYATSDLLAPHPTKAGFWRVYGRTDDQIMHSTGEKTNPGPLESILYQDPHVQSCVMFGRGRFQAGVLIDVKPQFKFDPSDEVALAAFRNAIMSTVERMNEYAPQHSRIFKEIIIVSKPSKPFTYTAKGTPRRHAVIKDYDEEIHELYKLIDQSTLSNIPAPPEWDIVDITDFVRAVIAKVMTHDVGDHDDLFEHGCDSLQATWIRNSLLRAVRNSAELETRKSAKTFVYEHPTIASLAAFISSVASGIENGKEISQQARVDAMNAMISTHTKAFPAHKESLRSALSSLDGDVVVLTGTTGSLGCRVLAELASDTTVARVYALNRSSSSEQTLSERQKLAMATHGLDAGLLQGGKVILLESDVASTNLGLPEDVYEEVTWPVDFNLSLASFEKSVKGLRSLIDFALGSPQATPPKLLFMSSISVFRNLPGGDVQSESHIEPTIAAGTGYSESKWVAEEILCRASAATTLMSVIVRIGQICGGPDGAWNAGEWFPSLMKSAQKLGCLPDDQRTVDWIPIDIAATAVIQFRGVSRTCSVHLVHPRPVSWSSIAAVIASDLSAKLVSYKEWLTALEQARSGIPFAPSRLPFFQSVLKAPGAHALGFPVLETTHATSSAAILRDPGLRQLRSGDAKSWLAYWREVELLSMPA</sequence>
<keyword evidence="1" id="KW-0596">Phosphopantetheine</keyword>
<dbReference type="GO" id="GO:0031177">
    <property type="term" value="F:phosphopantetheine binding"/>
    <property type="evidence" value="ECO:0007669"/>
    <property type="project" value="InterPro"/>
</dbReference>
<evidence type="ECO:0000313" key="4">
    <source>
        <dbReference type="EMBL" id="KZT01334.1"/>
    </source>
</evidence>
<keyword evidence="5" id="KW-1185">Reference proteome</keyword>
<dbReference type="InterPro" id="IPR020806">
    <property type="entry name" value="PKS_PP-bd"/>
</dbReference>
<dbReference type="InterPro" id="IPR051414">
    <property type="entry name" value="Adenylate-forming_Reductase"/>
</dbReference>
<dbReference type="InterPro" id="IPR036736">
    <property type="entry name" value="ACP-like_sf"/>
</dbReference>
<dbReference type="Gene3D" id="3.40.50.12780">
    <property type="entry name" value="N-terminal domain of ligase-like"/>
    <property type="match status" value="1"/>
</dbReference>
<accession>A0A165BMZ3</accession>
<dbReference type="PANTHER" id="PTHR43439">
    <property type="entry name" value="PHENYLACETATE-COENZYME A LIGASE"/>
    <property type="match status" value="1"/>
</dbReference>
<dbReference type="RefSeq" id="XP_040759074.1">
    <property type="nucleotide sequence ID" value="XM_040910982.1"/>
</dbReference>
<dbReference type="Gene3D" id="1.10.1200.10">
    <property type="entry name" value="ACP-like"/>
    <property type="match status" value="1"/>
</dbReference>
<keyword evidence="2" id="KW-0597">Phosphoprotein</keyword>
<organism evidence="4 5">
    <name type="scientific">Laetiporus sulphureus 93-53</name>
    <dbReference type="NCBI Taxonomy" id="1314785"/>
    <lineage>
        <taxon>Eukaryota</taxon>
        <taxon>Fungi</taxon>
        <taxon>Dikarya</taxon>
        <taxon>Basidiomycota</taxon>
        <taxon>Agaricomycotina</taxon>
        <taxon>Agaricomycetes</taxon>
        <taxon>Polyporales</taxon>
        <taxon>Laetiporus</taxon>
    </lineage>
</organism>
<proteinExistence type="predicted"/>
<dbReference type="InterPro" id="IPR000873">
    <property type="entry name" value="AMP-dep_synth/lig_dom"/>
</dbReference>
<dbReference type="Pfam" id="PF23562">
    <property type="entry name" value="AMP-binding_C_3"/>
    <property type="match status" value="1"/>
</dbReference>
<dbReference type="GeneID" id="63828011"/>
<dbReference type="OrthoDB" id="429813at2759"/>
<dbReference type="InterPro" id="IPR036291">
    <property type="entry name" value="NAD(P)-bd_dom_sf"/>
</dbReference>
<dbReference type="SUPFAM" id="SSF47336">
    <property type="entry name" value="ACP-like"/>
    <property type="match status" value="1"/>
</dbReference>
<dbReference type="AlphaFoldDB" id="A0A165BMZ3"/>
<dbReference type="Proteomes" id="UP000076871">
    <property type="component" value="Unassembled WGS sequence"/>
</dbReference>
<feature type="domain" description="Polyketide synthase-like phosphopantetheine-binding" evidence="3">
    <location>
        <begin position="565"/>
        <end position="640"/>
    </location>
</feature>
<evidence type="ECO:0000259" key="3">
    <source>
        <dbReference type="SMART" id="SM00823"/>
    </source>
</evidence>
<dbReference type="SUPFAM" id="SSF56801">
    <property type="entry name" value="Acetyl-CoA synthetase-like"/>
    <property type="match status" value="1"/>
</dbReference>
<name>A0A165BMZ3_9APHY</name>
<protein>
    <submittedName>
        <fullName evidence="4">Acetyl-CoA synthetase-like protein</fullName>
    </submittedName>
</protein>
<dbReference type="InParanoid" id="A0A165BMZ3"/>
<dbReference type="PANTHER" id="PTHR43439:SF2">
    <property type="entry name" value="ENZYME, PUTATIVE (JCVI)-RELATED"/>
    <property type="match status" value="1"/>
</dbReference>
<dbReference type="STRING" id="1314785.A0A165BMZ3"/>
<dbReference type="EMBL" id="KV427666">
    <property type="protein sequence ID" value="KZT01334.1"/>
    <property type="molecule type" value="Genomic_DNA"/>
</dbReference>
<reference evidence="4 5" key="1">
    <citation type="journal article" date="2016" name="Mol. Biol. Evol.">
        <title>Comparative Genomics of Early-Diverging Mushroom-Forming Fungi Provides Insights into the Origins of Lignocellulose Decay Capabilities.</title>
        <authorList>
            <person name="Nagy L.G."/>
            <person name="Riley R."/>
            <person name="Tritt A."/>
            <person name="Adam C."/>
            <person name="Daum C."/>
            <person name="Floudas D."/>
            <person name="Sun H."/>
            <person name="Yadav J.S."/>
            <person name="Pangilinan J."/>
            <person name="Larsson K.H."/>
            <person name="Matsuura K."/>
            <person name="Barry K."/>
            <person name="Labutti K."/>
            <person name="Kuo R."/>
            <person name="Ohm R.A."/>
            <person name="Bhattacharya S.S."/>
            <person name="Shirouzu T."/>
            <person name="Yoshinaga Y."/>
            <person name="Martin F.M."/>
            <person name="Grigoriev I.V."/>
            <person name="Hibbett D.S."/>
        </authorList>
    </citation>
    <scope>NUCLEOTIDE SEQUENCE [LARGE SCALE GENOMIC DNA]</scope>
    <source>
        <strain evidence="4 5">93-53</strain>
    </source>
</reference>
<gene>
    <name evidence="4" type="ORF">LAESUDRAFT_739215</name>
</gene>
<dbReference type="InterPro" id="IPR042099">
    <property type="entry name" value="ANL_N_sf"/>
</dbReference>
<dbReference type="SUPFAM" id="SSF51735">
    <property type="entry name" value="NAD(P)-binding Rossmann-fold domains"/>
    <property type="match status" value="1"/>
</dbReference>
<dbReference type="SMART" id="SM00823">
    <property type="entry name" value="PKS_PP"/>
    <property type="match status" value="1"/>
</dbReference>
<dbReference type="Pfam" id="PF07993">
    <property type="entry name" value="NAD_binding_4"/>
    <property type="match status" value="1"/>
</dbReference>
<dbReference type="InterPro" id="IPR013120">
    <property type="entry name" value="FAR_NAD-bd"/>
</dbReference>
<dbReference type="Pfam" id="PF00501">
    <property type="entry name" value="AMP-binding"/>
    <property type="match status" value="1"/>
</dbReference>
<evidence type="ECO:0000313" key="5">
    <source>
        <dbReference type="Proteomes" id="UP000076871"/>
    </source>
</evidence>